<dbReference type="GO" id="GO:0031146">
    <property type="term" value="P:SCF-dependent proteasomal ubiquitin-dependent protein catabolic process"/>
    <property type="evidence" value="ECO:0007669"/>
    <property type="project" value="TreeGrafter"/>
</dbReference>
<evidence type="ECO:0000313" key="2">
    <source>
        <dbReference type="RefSeq" id="XP_034105144.1"/>
    </source>
</evidence>
<dbReference type="AlphaFoldDB" id="A0A6P8WSC5"/>
<organism evidence="1 2">
    <name type="scientific">Drosophila albomicans</name>
    <name type="common">Fruit fly</name>
    <dbReference type="NCBI Taxonomy" id="7291"/>
    <lineage>
        <taxon>Eukaryota</taxon>
        <taxon>Metazoa</taxon>
        <taxon>Ecdysozoa</taxon>
        <taxon>Arthropoda</taxon>
        <taxon>Hexapoda</taxon>
        <taxon>Insecta</taxon>
        <taxon>Pterygota</taxon>
        <taxon>Neoptera</taxon>
        <taxon>Endopterygota</taxon>
        <taxon>Diptera</taxon>
        <taxon>Brachycera</taxon>
        <taxon>Muscomorpha</taxon>
        <taxon>Ephydroidea</taxon>
        <taxon>Drosophilidae</taxon>
        <taxon>Drosophila</taxon>
    </lineage>
</organism>
<gene>
    <name evidence="2" type="primary">LOC117568535</name>
</gene>
<keyword evidence="1" id="KW-1185">Reference proteome</keyword>
<dbReference type="OrthoDB" id="423607at2759"/>
<reference evidence="2" key="1">
    <citation type="submission" date="2025-08" db="UniProtKB">
        <authorList>
            <consortium name="RefSeq"/>
        </authorList>
    </citation>
    <scope>IDENTIFICATION</scope>
    <source>
        <strain evidence="2">15112-1751.03</strain>
        <tissue evidence="2">Whole Adult</tissue>
    </source>
</reference>
<proteinExistence type="predicted"/>
<dbReference type="SUPFAM" id="SSF52047">
    <property type="entry name" value="RNI-like"/>
    <property type="match status" value="2"/>
</dbReference>
<dbReference type="InterPro" id="IPR032675">
    <property type="entry name" value="LRR_dom_sf"/>
</dbReference>
<dbReference type="GeneID" id="117568535"/>
<dbReference type="GO" id="GO:0019005">
    <property type="term" value="C:SCF ubiquitin ligase complex"/>
    <property type="evidence" value="ECO:0007669"/>
    <property type="project" value="TreeGrafter"/>
</dbReference>
<accession>A0A6P8WSC5</accession>
<dbReference type="RefSeq" id="XP_034105144.1">
    <property type="nucleotide sequence ID" value="XM_034249253.2"/>
</dbReference>
<evidence type="ECO:0000313" key="1">
    <source>
        <dbReference type="Proteomes" id="UP000515160"/>
    </source>
</evidence>
<dbReference type="Gene3D" id="3.80.10.10">
    <property type="entry name" value="Ribonuclease Inhibitor"/>
    <property type="match status" value="1"/>
</dbReference>
<sequence>MARTTDFSDINFNCLLLIFKLLHNLEDQVNFALCGRRFRDAFVYIHRRRFEEIVDSDIKLKSLDDWRAFLWMCGANVKSLECHRDDDHPLQLMPLVAKYCSRLESITLRNATVARTQPFLLQLSTLRKVYVRNYKSTSKDLIRNMRFRLPYIQNLGLECFERRELQELRYFVNLEELQMYDEVTSSDFIAITKSLRSLRILQLRNAKRFLTTQTLKHLAAHCGRLEKLSFQDSDAELTALTLFSYLRYLQLYCPDNQKTRLFKTLANKCAPHLEYLILHRKQWIDEEQAHFIGSIKSLKWLVCKPRNDSCVHHLGNLTQLECLSVQCARDIGETELLHLVRNNDQLRYLNICYCLGITDSFVVDLLDILVRRHNHQPLELYAAATDIRHDIMEKLPADYASKLLILHFECSQGIRSSEHYYNDEPEFDR</sequence>
<protein>
    <submittedName>
        <fullName evidence="2">Uncharacterized protein LOC117568535</fullName>
    </submittedName>
</protein>
<name>A0A6P8WSC5_DROAB</name>
<dbReference type="Proteomes" id="UP000515160">
    <property type="component" value="Chromosome 3"/>
</dbReference>
<dbReference type="PANTHER" id="PTHR13318">
    <property type="entry name" value="PARTNER OF PAIRED, ISOFORM B-RELATED"/>
    <property type="match status" value="1"/>
</dbReference>
<dbReference type="PANTHER" id="PTHR13318:SF95">
    <property type="entry name" value="F-BOX PROTEIN YLR352W"/>
    <property type="match status" value="1"/>
</dbReference>